<reference evidence="1 2" key="1">
    <citation type="submission" date="2014-04" db="EMBL/GenBank/DDBJ databases">
        <title>Evolutionary Origins and Diversification of the Mycorrhizal Mutualists.</title>
        <authorList>
            <consortium name="DOE Joint Genome Institute"/>
            <consortium name="Mycorrhizal Genomics Consortium"/>
            <person name="Kohler A."/>
            <person name="Kuo A."/>
            <person name="Nagy L.G."/>
            <person name="Floudas D."/>
            <person name="Copeland A."/>
            <person name="Barry K.W."/>
            <person name="Cichocki N."/>
            <person name="Veneault-Fourrey C."/>
            <person name="LaButti K."/>
            <person name="Lindquist E.A."/>
            <person name="Lipzen A."/>
            <person name="Lundell T."/>
            <person name="Morin E."/>
            <person name="Murat C."/>
            <person name="Riley R."/>
            <person name="Ohm R."/>
            <person name="Sun H."/>
            <person name="Tunlid A."/>
            <person name="Henrissat B."/>
            <person name="Grigoriev I.V."/>
            <person name="Hibbett D.S."/>
            <person name="Martin F."/>
        </authorList>
    </citation>
    <scope>NUCLEOTIDE SEQUENCE [LARGE SCALE GENOMIC DNA]</scope>
    <source>
        <strain evidence="1 2">FD-317 M1</strain>
    </source>
</reference>
<sequence>MDLSVITLAALASEVLEHKTGCICRRNPSHLYLTWAQLIPNPHLESPWICLWRGQDDQAFITTMGFDVATFHFILEGHGHFAEVWNSTPIPRGDVFYTAVPHAERRLLDAARALGLVLHYFSSAILEVQLQQIFAVVPSVLTCYLSFSLNIILATLCKMKEARIALPETQAEFAELSSLIVAHHSLLKGAFGSIDGLSLPAQVLDNPEIENATYNGWKTDHTITIVLIFSLKGQPFLSLSLTHAITDLKSLGKGTIIDAILNAPGSWHDAHTVKPIFQPLCN</sequence>
<dbReference type="PANTHER" id="PTHR48471">
    <property type="entry name" value="DDE TNP4 DOMAIN-CONTAINING PROTEIN"/>
    <property type="match status" value="1"/>
</dbReference>
<dbReference type="Proteomes" id="UP000053593">
    <property type="component" value="Unassembled WGS sequence"/>
</dbReference>
<accession>A0A0D0CJB3</accession>
<organism evidence="1 2">
    <name type="scientific">Collybiopsis luxurians FD-317 M1</name>
    <dbReference type="NCBI Taxonomy" id="944289"/>
    <lineage>
        <taxon>Eukaryota</taxon>
        <taxon>Fungi</taxon>
        <taxon>Dikarya</taxon>
        <taxon>Basidiomycota</taxon>
        <taxon>Agaricomycotina</taxon>
        <taxon>Agaricomycetes</taxon>
        <taxon>Agaricomycetidae</taxon>
        <taxon>Agaricales</taxon>
        <taxon>Marasmiineae</taxon>
        <taxon>Omphalotaceae</taxon>
        <taxon>Collybiopsis</taxon>
        <taxon>Collybiopsis luxurians</taxon>
    </lineage>
</organism>
<proteinExistence type="predicted"/>
<keyword evidence="2" id="KW-1185">Reference proteome</keyword>
<evidence type="ECO:0000313" key="2">
    <source>
        <dbReference type="Proteomes" id="UP000053593"/>
    </source>
</evidence>
<dbReference type="OrthoDB" id="78198at2759"/>
<name>A0A0D0CJB3_9AGAR</name>
<dbReference type="PANTHER" id="PTHR48471:SF1">
    <property type="entry name" value="DDE TNP4 DOMAIN-CONTAINING PROTEIN"/>
    <property type="match status" value="1"/>
</dbReference>
<dbReference type="HOGENOM" id="CLU_048932_1_0_1"/>
<protein>
    <submittedName>
        <fullName evidence="1">Uncharacterized protein</fullName>
    </submittedName>
</protein>
<gene>
    <name evidence="1" type="ORF">GYMLUDRAFT_171091</name>
</gene>
<evidence type="ECO:0000313" key="1">
    <source>
        <dbReference type="EMBL" id="KIK58432.1"/>
    </source>
</evidence>
<dbReference type="EMBL" id="KN834785">
    <property type="protein sequence ID" value="KIK58432.1"/>
    <property type="molecule type" value="Genomic_DNA"/>
</dbReference>
<dbReference type="AlphaFoldDB" id="A0A0D0CJB3"/>